<dbReference type="Gene3D" id="1.10.1670.40">
    <property type="match status" value="1"/>
</dbReference>
<proteinExistence type="predicted"/>
<dbReference type="GO" id="GO:0006307">
    <property type="term" value="P:DNA alkylation repair"/>
    <property type="evidence" value="ECO:0007669"/>
    <property type="project" value="TreeGrafter"/>
</dbReference>
<dbReference type="Gene3D" id="1.10.340.30">
    <property type="entry name" value="Hypothetical protein, domain 2"/>
    <property type="match status" value="1"/>
</dbReference>
<evidence type="ECO:0000313" key="3">
    <source>
        <dbReference type="EMBL" id="ADK68297.1"/>
    </source>
</evidence>
<dbReference type="STRING" id="633147.Olsu_1190"/>
<dbReference type="InterPro" id="IPR011257">
    <property type="entry name" value="DNA_glycosylase"/>
</dbReference>
<evidence type="ECO:0000256" key="1">
    <source>
        <dbReference type="ARBA" id="ARBA00022763"/>
    </source>
</evidence>
<keyword evidence="4" id="KW-1185">Reference proteome</keyword>
<dbReference type="GO" id="GO:0032993">
    <property type="term" value="C:protein-DNA complex"/>
    <property type="evidence" value="ECO:0007669"/>
    <property type="project" value="TreeGrafter"/>
</dbReference>
<keyword evidence="1" id="KW-0227">DNA damage</keyword>
<gene>
    <name evidence="3" type="ordered locus">Olsu_1190</name>
</gene>
<dbReference type="HOGENOM" id="CLU_000445_72_5_11"/>
<dbReference type="RefSeq" id="WP_013252049.1">
    <property type="nucleotide sequence ID" value="NC_014363.1"/>
</dbReference>
<dbReference type="InterPro" id="IPR051912">
    <property type="entry name" value="Alkylbase_DNA_Glycosylase/TA"/>
</dbReference>
<dbReference type="Proteomes" id="UP000000333">
    <property type="component" value="Chromosome"/>
</dbReference>
<organism evidence="3 4">
    <name type="scientific">Olsenella uli (strain ATCC 49627 / DSM 7084 / CCUG 31166 / CIP 109912 / JCM 12494 / LMG 11480 / NCIMB 702895 / VPI D76D-27C)</name>
    <name type="common">Lactobacillus uli</name>
    <dbReference type="NCBI Taxonomy" id="633147"/>
    <lineage>
        <taxon>Bacteria</taxon>
        <taxon>Bacillati</taxon>
        <taxon>Actinomycetota</taxon>
        <taxon>Coriobacteriia</taxon>
        <taxon>Coriobacteriales</taxon>
        <taxon>Atopobiaceae</taxon>
        <taxon>Olsenella</taxon>
    </lineage>
</organism>
<dbReference type="eggNOG" id="COG0122">
    <property type="taxonomic scope" value="Bacteria"/>
</dbReference>
<dbReference type="GeneID" id="78512607"/>
<sequence length="165" mass="18661">MPVLTTDTPEVACLMKRNWRLRKLIEAVGNLEYEVTGTAYNHLAHSVIERMLSMKVGHAIEKGLETACDGCICQETILSLPMEDIRTCGIAARKMPEEELAKLVDMTDDEVRASLMRIRGIGKWTVDMCLIFYLGRSDILPVEDGAIRQMFQWLYGEPITNANVR</sequence>
<dbReference type="AlphaFoldDB" id="E1QVZ4"/>
<dbReference type="GO" id="GO:0008725">
    <property type="term" value="F:DNA-3-methyladenine glycosylase activity"/>
    <property type="evidence" value="ECO:0007669"/>
    <property type="project" value="TreeGrafter"/>
</dbReference>
<name>E1QVZ4_OLSUV</name>
<dbReference type="OrthoDB" id="9811249at2"/>
<dbReference type="GO" id="GO:0032131">
    <property type="term" value="F:alkylated DNA binding"/>
    <property type="evidence" value="ECO:0007669"/>
    <property type="project" value="TreeGrafter"/>
</dbReference>
<reference evidence="3 4" key="1">
    <citation type="journal article" date="2010" name="Stand. Genomic Sci.">
        <title>Complete genome sequence of Olsenella uli type strain (VPI D76D-27C).</title>
        <authorList>
            <person name="Goker M."/>
            <person name="Held B."/>
            <person name="Lucas S."/>
            <person name="Nolan M."/>
            <person name="Yasawong M."/>
            <person name="Glavina Del Rio T."/>
            <person name="Tice H."/>
            <person name="Cheng J.F."/>
            <person name="Bruce D."/>
            <person name="Detter J.C."/>
            <person name="Tapia R."/>
            <person name="Han C."/>
            <person name="Goodwin L."/>
            <person name="Pitluck S."/>
            <person name="Liolios K."/>
            <person name="Ivanova N."/>
            <person name="Mavromatis K."/>
            <person name="Mikhailova N."/>
            <person name="Pati A."/>
            <person name="Chen A."/>
            <person name="Palaniappan K."/>
            <person name="Land M."/>
            <person name="Hauser L."/>
            <person name="Chang Y.J."/>
            <person name="Jeffries C.D."/>
            <person name="Rohde M."/>
            <person name="Sikorski J."/>
            <person name="Pukall R."/>
            <person name="Woyke T."/>
            <person name="Bristow J."/>
            <person name="Eisen J.A."/>
            <person name="Markowitz V."/>
            <person name="Hugenholtz P."/>
            <person name="Kyrpides N.C."/>
            <person name="Klenk H.P."/>
            <person name="Lapidus A."/>
        </authorList>
    </citation>
    <scope>NUCLEOTIDE SEQUENCE [LARGE SCALE GENOMIC DNA]</scope>
    <source>
        <strain evidence="4">ATCC 49627 / DSM 7084 / CIP 109912 / JCM 12494 / NCIMB 702895 / VPI D76D-27C</strain>
    </source>
</reference>
<accession>E1QVZ4</accession>
<dbReference type="PANTHER" id="PTHR43003">
    <property type="entry name" value="DNA-3-METHYLADENINE GLYCOSYLASE"/>
    <property type="match status" value="1"/>
</dbReference>
<dbReference type="PANTHER" id="PTHR43003:SF5">
    <property type="entry name" value="DNA-3-METHYLADENINE GLYCOSYLASE"/>
    <property type="match status" value="1"/>
</dbReference>
<protein>
    <submittedName>
        <fullName evidence="3">HhH-GPD family protein</fullName>
    </submittedName>
</protein>
<dbReference type="GO" id="GO:0005737">
    <property type="term" value="C:cytoplasm"/>
    <property type="evidence" value="ECO:0007669"/>
    <property type="project" value="TreeGrafter"/>
</dbReference>
<dbReference type="SUPFAM" id="SSF48150">
    <property type="entry name" value="DNA-glycosylase"/>
    <property type="match status" value="1"/>
</dbReference>
<keyword evidence="2" id="KW-0234">DNA repair</keyword>
<dbReference type="KEGG" id="ols:Olsu_1190"/>
<dbReference type="GO" id="GO:0006285">
    <property type="term" value="P:base-excision repair, AP site formation"/>
    <property type="evidence" value="ECO:0007669"/>
    <property type="project" value="TreeGrafter"/>
</dbReference>
<evidence type="ECO:0000256" key="2">
    <source>
        <dbReference type="ARBA" id="ARBA00023204"/>
    </source>
</evidence>
<dbReference type="EMBL" id="CP002106">
    <property type="protein sequence ID" value="ADK68297.1"/>
    <property type="molecule type" value="Genomic_DNA"/>
</dbReference>
<dbReference type="GO" id="GO:0043916">
    <property type="term" value="F:DNA-7-methylguanine glycosylase activity"/>
    <property type="evidence" value="ECO:0007669"/>
    <property type="project" value="TreeGrafter"/>
</dbReference>
<evidence type="ECO:0000313" key="4">
    <source>
        <dbReference type="Proteomes" id="UP000000333"/>
    </source>
</evidence>